<evidence type="ECO:0000313" key="4">
    <source>
        <dbReference type="Proteomes" id="UP001279734"/>
    </source>
</evidence>
<gene>
    <name evidence="3" type="ORF">Nepgr_027725</name>
</gene>
<evidence type="ECO:0000256" key="1">
    <source>
        <dbReference type="PROSITE-ProRule" id="PRU00339"/>
    </source>
</evidence>
<dbReference type="PANTHER" id="PTHR44102">
    <property type="entry name" value="PROTEIN NPG1"/>
    <property type="match status" value="1"/>
</dbReference>
<evidence type="ECO:0000313" key="3">
    <source>
        <dbReference type="EMBL" id="GMH25882.1"/>
    </source>
</evidence>
<keyword evidence="1" id="KW-0802">TPR repeat</keyword>
<reference evidence="3" key="1">
    <citation type="submission" date="2023-05" db="EMBL/GenBank/DDBJ databases">
        <title>Nepenthes gracilis genome sequencing.</title>
        <authorList>
            <person name="Fukushima K."/>
        </authorList>
    </citation>
    <scope>NUCLEOTIDE SEQUENCE</scope>
    <source>
        <strain evidence="3">SING2019-196</strain>
    </source>
</reference>
<sequence>MYAGHRSSAFPFGTKGFGEVQRKPDTGNIEEAESSLRESDCLSYEGARALLGRLEYQKGNVEAALHVFEGIDIGAITPKIKLTLSIRGRRRSSRDDDTPPMSMLDASRMLDAIFLKAKSLQTLGKFEEAAQSCKVILDIVESSLPDGLPENFGADCKLQETLINAVELLPELWKLAECPHEAILSYRRALLHHWNLDAETISKIQKEFALYLLYSGGEVILPDLRFQLDTAFVPKNNLEEAILLLMILYRKINLKIIKWDPSILDHLSFALCVSGQPRALASLVEELLPGIIDRKERYYSLALCYYGDGDSFSALNLLRKLLASREDPNNVPALLMASKVCPDHCQFTEGIGYAQRALEKMEEGCTEMVGIANDLLGLSLAELAKSVSANSERVARQSEAVQALERAGNLTEYRDTTIVYHLSLEYAEQRKLDSALYYAKKLVKLEGGSNVKGWILLARILSAQKRFADAETIVDAAINETGEWDRGELLRTKAKLQIAQDHLGNAIKTYSQLLAVFQVQSKSFGSGKNLLKGIGNYDRHLELETWHDLAYIYIRLSRWQDVDICLSKSKAINPQAASRWHVIGKVNEAKGRYKEALEVYTVALDIDPAHVPSLISLAEVLSRLSPRSHSVIRSFLMDVLRLDRTNHFAWRNLGRLYKEEGGASSSEAADCFRAACFLEETAPVEPFR</sequence>
<dbReference type="Pfam" id="PF13181">
    <property type="entry name" value="TPR_8"/>
    <property type="match status" value="1"/>
</dbReference>
<keyword evidence="4" id="KW-1185">Reference proteome</keyword>
<feature type="repeat" description="TPR" evidence="1">
    <location>
        <begin position="577"/>
        <end position="610"/>
    </location>
</feature>
<protein>
    <submittedName>
        <fullName evidence="3">Uncharacterized protein</fullName>
    </submittedName>
</protein>
<comment type="caution">
    <text evidence="3">The sequence shown here is derived from an EMBL/GenBank/DDBJ whole genome shotgun (WGS) entry which is preliminary data.</text>
</comment>
<dbReference type="PROSITE" id="PS50005">
    <property type="entry name" value="TPR"/>
    <property type="match status" value="1"/>
</dbReference>
<dbReference type="SMART" id="SM00028">
    <property type="entry name" value="TPR"/>
    <property type="match status" value="8"/>
</dbReference>
<dbReference type="SUPFAM" id="SSF48452">
    <property type="entry name" value="TPR-like"/>
    <property type="match status" value="1"/>
</dbReference>
<dbReference type="Gene3D" id="1.25.40.10">
    <property type="entry name" value="Tetratricopeptide repeat domain"/>
    <property type="match status" value="2"/>
</dbReference>
<organism evidence="3 4">
    <name type="scientific">Nepenthes gracilis</name>
    <name type="common">Slender pitcher plant</name>
    <dbReference type="NCBI Taxonomy" id="150966"/>
    <lineage>
        <taxon>Eukaryota</taxon>
        <taxon>Viridiplantae</taxon>
        <taxon>Streptophyta</taxon>
        <taxon>Embryophyta</taxon>
        <taxon>Tracheophyta</taxon>
        <taxon>Spermatophyta</taxon>
        <taxon>Magnoliopsida</taxon>
        <taxon>eudicotyledons</taxon>
        <taxon>Gunneridae</taxon>
        <taxon>Pentapetalae</taxon>
        <taxon>Caryophyllales</taxon>
        <taxon>Nepenthaceae</taxon>
        <taxon>Nepenthes</taxon>
    </lineage>
</organism>
<proteinExistence type="predicted"/>
<dbReference type="InterPro" id="IPR043376">
    <property type="entry name" value="NPG1-like"/>
</dbReference>
<evidence type="ECO:0000256" key="2">
    <source>
        <dbReference type="SAM" id="MobiDB-lite"/>
    </source>
</evidence>
<name>A0AAD3TAK8_NEPGR</name>
<dbReference type="AlphaFoldDB" id="A0AAD3TAK8"/>
<accession>A0AAD3TAK8</accession>
<dbReference type="PANTHER" id="PTHR44102:SF12">
    <property type="entry name" value="PROTEIN NPGR2"/>
    <property type="match status" value="1"/>
</dbReference>
<dbReference type="EMBL" id="BSYO01000030">
    <property type="protein sequence ID" value="GMH25882.1"/>
    <property type="molecule type" value="Genomic_DNA"/>
</dbReference>
<feature type="region of interest" description="Disordered" evidence="2">
    <location>
        <begin position="13"/>
        <end position="34"/>
    </location>
</feature>
<dbReference type="InterPro" id="IPR019734">
    <property type="entry name" value="TPR_rpt"/>
</dbReference>
<dbReference type="Proteomes" id="UP001279734">
    <property type="component" value="Unassembled WGS sequence"/>
</dbReference>
<dbReference type="InterPro" id="IPR011990">
    <property type="entry name" value="TPR-like_helical_dom_sf"/>
</dbReference>